<name>A0A4C1WAT7_EUMVA</name>
<evidence type="ECO:0000313" key="3">
    <source>
        <dbReference type="Proteomes" id="UP000299102"/>
    </source>
</evidence>
<dbReference type="GO" id="GO:0003676">
    <property type="term" value="F:nucleic acid binding"/>
    <property type="evidence" value="ECO:0007669"/>
    <property type="project" value="InterPro"/>
</dbReference>
<dbReference type="Proteomes" id="UP000299102">
    <property type="component" value="Unassembled WGS sequence"/>
</dbReference>
<keyword evidence="3" id="KW-1185">Reference proteome</keyword>
<evidence type="ECO:0000313" key="2">
    <source>
        <dbReference type="EMBL" id="GBP47612.1"/>
    </source>
</evidence>
<comment type="caution">
    <text evidence="2">The sequence shown here is derived from an EMBL/GenBank/DDBJ whole genome shotgun (WGS) entry which is preliminary data.</text>
</comment>
<protein>
    <recommendedName>
        <fullName evidence="4">Mariner Mos1 transposase</fullName>
    </recommendedName>
</protein>
<dbReference type="Gene3D" id="3.30.420.10">
    <property type="entry name" value="Ribonuclease H-like superfamily/Ribonuclease H"/>
    <property type="match status" value="1"/>
</dbReference>
<proteinExistence type="predicted"/>
<evidence type="ECO:0000256" key="1">
    <source>
        <dbReference type="SAM" id="MobiDB-lite"/>
    </source>
</evidence>
<organism evidence="2 3">
    <name type="scientific">Eumeta variegata</name>
    <name type="common">Bagworm moth</name>
    <name type="synonym">Eumeta japonica</name>
    <dbReference type="NCBI Taxonomy" id="151549"/>
    <lineage>
        <taxon>Eukaryota</taxon>
        <taxon>Metazoa</taxon>
        <taxon>Ecdysozoa</taxon>
        <taxon>Arthropoda</taxon>
        <taxon>Hexapoda</taxon>
        <taxon>Insecta</taxon>
        <taxon>Pterygota</taxon>
        <taxon>Neoptera</taxon>
        <taxon>Endopterygota</taxon>
        <taxon>Lepidoptera</taxon>
        <taxon>Glossata</taxon>
        <taxon>Ditrysia</taxon>
        <taxon>Tineoidea</taxon>
        <taxon>Psychidae</taxon>
        <taxon>Oiketicinae</taxon>
        <taxon>Eumeta</taxon>
    </lineage>
</organism>
<dbReference type="OrthoDB" id="10017160at2759"/>
<reference evidence="2 3" key="1">
    <citation type="journal article" date="2019" name="Commun. Biol.">
        <title>The bagworm genome reveals a unique fibroin gene that provides high tensile strength.</title>
        <authorList>
            <person name="Kono N."/>
            <person name="Nakamura H."/>
            <person name="Ohtoshi R."/>
            <person name="Tomita M."/>
            <person name="Numata K."/>
            <person name="Arakawa K."/>
        </authorList>
    </citation>
    <scope>NUCLEOTIDE SEQUENCE [LARGE SCALE GENOMIC DNA]</scope>
</reference>
<dbReference type="AlphaFoldDB" id="A0A4C1WAT7"/>
<dbReference type="EMBL" id="BGZK01000505">
    <property type="protein sequence ID" value="GBP47612.1"/>
    <property type="molecule type" value="Genomic_DNA"/>
</dbReference>
<feature type="region of interest" description="Disordered" evidence="1">
    <location>
        <begin position="83"/>
        <end position="126"/>
    </location>
</feature>
<sequence>MIASFVNKTGHVATVALDNCPAVNSDWYTTIFLPEVIDKLGKNKHKRRIISHHDNASSHTAKQTNTFLRKKNEELMSNLAYSPDLASSESQKIKNQLRGQRFSSPEKAVEEYENMLPRPPERSGLV</sequence>
<feature type="compositionally biased region" description="Polar residues" evidence="1">
    <location>
        <begin position="85"/>
        <end position="103"/>
    </location>
</feature>
<accession>A0A4C1WAT7</accession>
<dbReference type="InterPro" id="IPR036397">
    <property type="entry name" value="RNaseH_sf"/>
</dbReference>
<gene>
    <name evidence="2" type="ORF">EVAR_30326_1</name>
</gene>
<evidence type="ECO:0008006" key="4">
    <source>
        <dbReference type="Google" id="ProtNLM"/>
    </source>
</evidence>